<accession>A0A2P2L7L4</accession>
<reference evidence="1" key="1">
    <citation type="submission" date="2018-02" db="EMBL/GenBank/DDBJ databases">
        <title>Rhizophora mucronata_Transcriptome.</title>
        <authorList>
            <person name="Meera S.P."/>
            <person name="Sreeshan A."/>
            <person name="Augustine A."/>
        </authorList>
    </citation>
    <scope>NUCLEOTIDE SEQUENCE</scope>
    <source>
        <tissue evidence="1">Leaf</tissue>
    </source>
</reference>
<name>A0A2P2L7L4_RHIMU</name>
<organism evidence="1">
    <name type="scientific">Rhizophora mucronata</name>
    <name type="common">Asiatic mangrove</name>
    <dbReference type="NCBI Taxonomy" id="61149"/>
    <lineage>
        <taxon>Eukaryota</taxon>
        <taxon>Viridiplantae</taxon>
        <taxon>Streptophyta</taxon>
        <taxon>Embryophyta</taxon>
        <taxon>Tracheophyta</taxon>
        <taxon>Spermatophyta</taxon>
        <taxon>Magnoliopsida</taxon>
        <taxon>eudicotyledons</taxon>
        <taxon>Gunneridae</taxon>
        <taxon>Pentapetalae</taxon>
        <taxon>rosids</taxon>
        <taxon>fabids</taxon>
        <taxon>Malpighiales</taxon>
        <taxon>Rhizophoraceae</taxon>
        <taxon>Rhizophora</taxon>
    </lineage>
</organism>
<dbReference type="EMBL" id="GGEC01033470">
    <property type="protein sequence ID" value="MBX13954.1"/>
    <property type="molecule type" value="Transcribed_RNA"/>
</dbReference>
<sequence length="58" mass="6774">MPISYKLDWLCVILALESDQWSHIGSHYRDSSLSYSFLLIFRPSESWVGVFLKIPFGH</sequence>
<protein>
    <submittedName>
        <fullName evidence="1">Uncharacterized protein</fullName>
    </submittedName>
</protein>
<proteinExistence type="predicted"/>
<dbReference type="AlphaFoldDB" id="A0A2P2L7L4"/>
<evidence type="ECO:0000313" key="1">
    <source>
        <dbReference type="EMBL" id="MBX13954.1"/>
    </source>
</evidence>